<keyword evidence="2" id="KW-1185">Reference proteome</keyword>
<organism evidence="1 2">
    <name type="scientific">Spirosoma endophyticum</name>
    <dbReference type="NCBI Taxonomy" id="662367"/>
    <lineage>
        <taxon>Bacteria</taxon>
        <taxon>Pseudomonadati</taxon>
        <taxon>Bacteroidota</taxon>
        <taxon>Cytophagia</taxon>
        <taxon>Cytophagales</taxon>
        <taxon>Cytophagaceae</taxon>
        <taxon>Spirosoma</taxon>
    </lineage>
</organism>
<dbReference type="Proteomes" id="UP000198598">
    <property type="component" value="Unassembled WGS sequence"/>
</dbReference>
<name>A0A1I2FVX8_9BACT</name>
<dbReference type="STRING" id="662367.SAMN05216167_1283"/>
<dbReference type="AlphaFoldDB" id="A0A1I2FVX8"/>
<evidence type="ECO:0000313" key="1">
    <source>
        <dbReference type="EMBL" id="SFF08959.1"/>
    </source>
</evidence>
<accession>A0A1I2FVX8</accession>
<protein>
    <submittedName>
        <fullName evidence="1">Uncharacterized protein</fullName>
    </submittedName>
</protein>
<proteinExistence type="predicted"/>
<reference evidence="1 2" key="1">
    <citation type="submission" date="2016-10" db="EMBL/GenBank/DDBJ databases">
        <authorList>
            <person name="de Groot N.N."/>
        </authorList>
    </citation>
    <scope>NUCLEOTIDE SEQUENCE [LARGE SCALE GENOMIC DNA]</scope>
    <source>
        <strain evidence="1 2">DSM 26130</strain>
    </source>
</reference>
<gene>
    <name evidence="1" type="ORF">SAMN05216167_1283</name>
</gene>
<sequence length="36" mass="4051">MALFDPAQPGALIRETLEGIFEETGKNCLFKKWPQA</sequence>
<dbReference type="EMBL" id="FOLQ01000028">
    <property type="protein sequence ID" value="SFF08959.1"/>
    <property type="molecule type" value="Genomic_DNA"/>
</dbReference>
<evidence type="ECO:0000313" key="2">
    <source>
        <dbReference type="Proteomes" id="UP000198598"/>
    </source>
</evidence>